<dbReference type="EMBL" id="FUKR01000005">
    <property type="protein sequence ID" value="SJN16997.1"/>
    <property type="molecule type" value="Genomic_DNA"/>
</dbReference>
<dbReference type="OrthoDB" id="4793644at2"/>
<reference evidence="3" key="1">
    <citation type="submission" date="2017-02" db="EMBL/GenBank/DDBJ databases">
        <authorList>
            <person name="Dridi B."/>
        </authorList>
    </citation>
    <scope>NUCLEOTIDE SEQUENCE [LARGE SCALE GENOMIC DNA]</scope>
    <source>
        <strain evidence="3">EB411</strain>
    </source>
</reference>
<evidence type="ECO:0000313" key="2">
    <source>
        <dbReference type="EMBL" id="SJN16997.1"/>
    </source>
</evidence>
<protein>
    <recommendedName>
        <fullName evidence="4">DUF4307 domain-containing protein</fullName>
    </recommendedName>
</protein>
<evidence type="ECO:0000256" key="1">
    <source>
        <dbReference type="SAM" id="Phobius"/>
    </source>
</evidence>
<proteinExistence type="predicted"/>
<feature type="transmembrane region" description="Helical" evidence="1">
    <location>
        <begin position="33"/>
        <end position="55"/>
    </location>
</feature>
<organism evidence="2 3">
    <name type="scientific">Mycetocola reblochoni REB411</name>
    <dbReference type="NCBI Taxonomy" id="1255698"/>
    <lineage>
        <taxon>Bacteria</taxon>
        <taxon>Bacillati</taxon>
        <taxon>Actinomycetota</taxon>
        <taxon>Actinomycetes</taxon>
        <taxon>Micrococcales</taxon>
        <taxon>Microbacteriaceae</taxon>
        <taxon>Mycetocola</taxon>
    </lineage>
</organism>
<dbReference type="AlphaFoldDB" id="A0A1R4IAZ6"/>
<keyword evidence="1" id="KW-1133">Transmembrane helix</keyword>
<dbReference type="Proteomes" id="UP000196778">
    <property type="component" value="Unassembled WGS sequence"/>
</dbReference>
<accession>A0A1R4IAZ6</accession>
<evidence type="ECO:0008006" key="4">
    <source>
        <dbReference type="Google" id="ProtNLM"/>
    </source>
</evidence>
<dbReference type="Pfam" id="PF14155">
    <property type="entry name" value="DUF4307"/>
    <property type="match status" value="1"/>
</dbReference>
<name>A0A1R4IAZ6_9MICO</name>
<keyword evidence="1" id="KW-0472">Membrane</keyword>
<keyword evidence="3" id="KW-1185">Reference proteome</keyword>
<sequence length="143" mass="15778">MAFRDQDRQLDDAAPAIGSRYGRTTGTRRRERLVLASIGAFALLVAVVWVIWVAIDSPSSSIETGDRGYVVNDDRSVDVKYSLTVAPGTETVCVVQALDDNFGVIGWKTVEVPASDQWTRGLTETVRTTQRANTGLIYRCWLP</sequence>
<keyword evidence="1" id="KW-0812">Transmembrane</keyword>
<evidence type="ECO:0000313" key="3">
    <source>
        <dbReference type="Proteomes" id="UP000196778"/>
    </source>
</evidence>
<dbReference type="InterPro" id="IPR025443">
    <property type="entry name" value="DUF4307"/>
</dbReference>
<dbReference type="RefSeq" id="WP_087135784.1">
    <property type="nucleotide sequence ID" value="NZ_FUKR01000005.1"/>
</dbReference>
<gene>
    <name evidence="2" type="ORF">FM119_00770</name>
</gene>